<reference evidence="1 2" key="1">
    <citation type="journal article" date="2014" name="PLoS Genet.">
        <title>Phylogenetically driven sequencing of extremely halophilic archaea reveals strategies for static and dynamic osmo-response.</title>
        <authorList>
            <person name="Becker E.A."/>
            <person name="Seitzer P.M."/>
            <person name="Tritt A."/>
            <person name="Larsen D."/>
            <person name="Krusor M."/>
            <person name="Yao A.I."/>
            <person name="Wu D."/>
            <person name="Madern D."/>
            <person name="Eisen J.A."/>
            <person name="Darling A.E."/>
            <person name="Facciotti M.T."/>
        </authorList>
    </citation>
    <scope>NUCLEOTIDE SEQUENCE [LARGE SCALE GENOMIC DNA]</scope>
    <source>
        <strain evidence="1 2">ATCC BAA-1512</strain>
    </source>
</reference>
<dbReference type="STRING" id="662479.C440_10738"/>
<protein>
    <submittedName>
        <fullName evidence="1">Electron-transferring-flavoprotein dehydrogenase</fullName>
    </submittedName>
</protein>
<dbReference type="AlphaFoldDB" id="M0IBG4"/>
<accession>M0IBG4</accession>
<gene>
    <name evidence="1" type="ORF">C440_10738</name>
</gene>
<comment type="caution">
    <text evidence="1">The sequence shown here is derived from an EMBL/GenBank/DDBJ whole genome shotgun (WGS) entry which is preliminary data.</text>
</comment>
<dbReference type="OrthoDB" id="299107at2157"/>
<dbReference type="PATRIC" id="fig|662479.7.peg.2175"/>
<proteinExistence type="predicted"/>
<dbReference type="PANTHER" id="PTHR42685">
    <property type="entry name" value="GERANYLGERANYL DIPHOSPHATE REDUCTASE"/>
    <property type="match status" value="1"/>
</dbReference>
<name>M0IBG4_9EURY</name>
<sequence>MERVDVAIVGGGPAGTSAAHAAASVGASALVLEKGVPRADREGLGPDSTDAAGILDYWVDIMDIHPDELPEGIILDVLDRAEFIGPNESVVLRSTGIDASYDEFGYTFHRAKFDNWLRSRAEDAGAEYRLKASVRDVETDLDATGTEDDPRHVVRLANGDDVGADFLILADGPQRTVTNKVLDDLLPFEITDRLASPEVNHIAYQEHREFPPELFDEVDGAIKFWWGYMPGHTAYPWVFPNDNNVCRVGLTMPIGMDIDEVEDRNDYKLLREDDERIPQGREYVRRLLEQEYGDEYDIDEDFPLVEDRGKTKGTETYSISSTRPIDSPTAAGIAVTGGAMGATSAFHEGGDHVAVRTGAIAGELAASGDLSEYNARWKDAIGDEVLRNVAMADIVHEYGPGDWDKSFKAARKLLEKDEGYKAFSATKLSAGFSAAKLATQYKRTKLKFRNGKYVQLRESEYSL</sequence>
<dbReference type="Gene3D" id="3.50.50.60">
    <property type="entry name" value="FAD/NAD(P)-binding domain"/>
    <property type="match status" value="1"/>
</dbReference>
<dbReference type="PRINTS" id="PR00420">
    <property type="entry name" value="RNGMNOXGNASE"/>
</dbReference>
<dbReference type="InterPro" id="IPR050407">
    <property type="entry name" value="Geranylgeranyl_reductase"/>
</dbReference>
<dbReference type="RefSeq" id="WP_008320457.1">
    <property type="nucleotide sequence ID" value="NZ_AOLN01000013.1"/>
</dbReference>
<dbReference type="SUPFAM" id="SSF51905">
    <property type="entry name" value="FAD/NAD(P)-binding domain"/>
    <property type="match status" value="1"/>
</dbReference>
<keyword evidence="2" id="KW-1185">Reference proteome</keyword>
<dbReference type="PANTHER" id="PTHR42685:SF21">
    <property type="entry name" value="DEHYDROGENASE (FLAVOPROTEIN)-LIKE PROTEIN"/>
    <property type="match status" value="1"/>
</dbReference>
<dbReference type="InterPro" id="IPR036188">
    <property type="entry name" value="FAD/NAD-bd_sf"/>
</dbReference>
<dbReference type="EMBL" id="AOLN01000013">
    <property type="protein sequence ID" value="ELZ94091.1"/>
    <property type="molecule type" value="Genomic_DNA"/>
</dbReference>
<dbReference type="Proteomes" id="UP000011550">
    <property type="component" value="Unassembled WGS sequence"/>
</dbReference>
<organism evidence="1 2">
    <name type="scientific">Haloferax mucosum ATCC BAA-1512</name>
    <dbReference type="NCBI Taxonomy" id="662479"/>
    <lineage>
        <taxon>Archaea</taxon>
        <taxon>Methanobacteriati</taxon>
        <taxon>Methanobacteriota</taxon>
        <taxon>Stenosarchaea group</taxon>
        <taxon>Halobacteria</taxon>
        <taxon>Halobacteriales</taxon>
        <taxon>Haloferacaceae</taxon>
        <taxon>Haloferax</taxon>
    </lineage>
</organism>
<evidence type="ECO:0000313" key="1">
    <source>
        <dbReference type="EMBL" id="ELZ94091.1"/>
    </source>
</evidence>
<evidence type="ECO:0000313" key="2">
    <source>
        <dbReference type="Proteomes" id="UP000011550"/>
    </source>
</evidence>